<dbReference type="KEGG" id="aab:A4R43_38370"/>
<protein>
    <submittedName>
        <fullName evidence="4">Short-chain dehydrogenase</fullName>
    </submittedName>
</protein>
<dbReference type="SUPFAM" id="SSF51735">
    <property type="entry name" value="NAD(P)-binding Rossmann-fold domains"/>
    <property type="match status" value="1"/>
</dbReference>
<dbReference type="Pfam" id="PF13561">
    <property type="entry name" value="adh_short_C2"/>
    <property type="match status" value="1"/>
</dbReference>
<dbReference type="CDD" id="cd05233">
    <property type="entry name" value="SDR_c"/>
    <property type="match status" value="1"/>
</dbReference>
<evidence type="ECO:0000313" key="5">
    <source>
        <dbReference type="Proteomes" id="UP000250434"/>
    </source>
</evidence>
<dbReference type="SMART" id="SM00822">
    <property type="entry name" value="PKS_KR"/>
    <property type="match status" value="1"/>
</dbReference>
<evidence type="ECO:0000259" key="3">
    <source>
        <dbReference type="SMART" id="SM00822"/>
    </source>
</evidence>
<dbReference type="OrthoDB" id="9803333at2"/>
<evidence type="ECO:0000256" key="1">
    <source>
        <dbReference type="ARBA" id="ARBA00006484"/>
    </source>
</evidence>
<dbReference type="GO" id="GO:0016616">
    <property type="term" value="F:oxidoreductase activity, acting on the CH-OH group of donors, NAD or NADP as acceptor"/>
    <property type="evidence" value="ECO:0007669"/>
    <property type="project" value="TreeGrafter"/>
</dbReference>
<dbReference type="InterPro" id="IPR057326">
    <property type="entry name" value="KR_dom"/>
</dbReference>
<reference evidence="4 5" key="1">
    <citation type="submission" date="2016-04" db="EMBL/GenBank/DDBJ databases">
        <title>Complete genome sequence and analysis of deep-sea sediment isolate, Amycolatopsis sp. WP1.</title>
        <authorList>
            <person name="Wang H."/>
            <person name="Chen S."/>
            <person name="Wu Q."/>
        </authorList>
    </citation>
    <scope>NUCLEOTIDE SEQUENCE [LARGE SCALE GENOMIC DNA]</scope>
    <source>
        <strain evidence="4 5">WP1</strain>
    </source>
</reference>
<sequence>MGVIAPRAVVTGGTHGIGLAIAKAVLAREGQVLVTGLDERRVESARDELGPRAFVVRSDAASMADIDALGGIVDDRLGGVDALFVNAGVAYGTPVAETTEELYDRTFDVNTKGAFFTVRRLLPRLKDGGAIVFTTSVADEGGAAGLGPYAGSKAAVWSFAQVLAAELLPRGIRVNAVAPGFIDTPSMGLTGASAEERAAFSKAGDAVTPMKRHGTPEEVAAAALFLAFDATFTTAVKLPVDGGLGRRLTG</sequence>
<organism evidence="4 5">
    <name type="scientific">Amycolatopsis albispora</name>
    <dbReference type="NCBI Taxonomy" id="1804986"/>
    <lineage>
        <taxon>Bacteria</taxon>
        <taxon>Bacillati</taxon>
        <taxon>Actinomycetota</taxon>
        <taxon>Actinomycetes</taxon>
        <taxon>Pseudonocardiales</taxon>
        <taxon>Pseudonocardiaceae</taxon>
        <taxon>Amycolatopsis</taxon>
    </lineage>
</organism>
<name>A0A344LM40_9PSEU</name>
<gene>
    <name evidence="4" type="ORF">A4R43_38370</name>
</gene>
<dbReference type="Proteomes" id="UP000250434">
    <property type="component" value="Chromosome"/>
</dbReference>
<dbReference type="AlphaFoldDB" id="A0A344LM40"/>
<dbReference type="Gene3D" id="3.40.50.720">
    <property type="entry name" value="NAD(P)-binding Rossmann-like Domain"/>
    <property type="match status" value="1"/>
</dbReference>
<evidence type="ECO:0000313" key="4">
    <source>
        <dbReference type="EMBL" id="AXB49114.1"/>
    </source>
</evidence>
<keyword evidence="5" id="KW-1185">Reference proteome</keyword>
<feature type="domain" description="Ketoreductase" evidence="3">
    <location>
        <begin position="8"/>
        <end position="180"/>
    </location>
</feature>
<dbReference type="PANTHER" id="PTHR42760:SF115">
    <property type="entry name" value="3-OXOACYL-[ACYL-CARRIER-PROTEIN] REDUCTASE FABG"/>
    <property type="match status" value="1"/>
</dbReference>
<keyword evidence="2" id="KW-0560">Oxidoreductase</keyword>
<dbReference type="FunFam" id="3.40.50.720:FF:000084">
    <property type="entry name" value="Short-chain dehydrogenase reductase"/>
    <property type="match status" value="1"/>
</dbReference>
<dbReference type="InterPro" id="IPR020904">
    <property type="entry name" value="Sc_DH/Rdtase_CS"/>
</dbReference>
<dbReference type="InterPro" id="IPR036291">
    <property type="entry name" value="NAD(P)-bd_dom_sf"/>
</dbReference>
<evidence type="ECO:0000256" key="2">
    <source>
        <dbReference type="ARBA" id="ARBA00023002"/>
    </source>
</evidence>
<comment type="similarity">
    <text evidence="1">Belongs to the short-chain dehydrogenases/reductases (SDR) family.</text>
</comment>
<dbReference type="EMBL" id="CP015163">
    <property type="protein sequence ID" value="AXB49114.1"/>
    <property type="molecule type" value="Genomic_DNA"/>
</dbReference>
<dbReference type="InterPro" id="IPR002347">
    <property type="entry name" value="SDR_fam"/>
</dbReference>
<proteinExistence type="inferred from homology"/>
<dbReference type="PRINTS" id="PR00080">
    <property type="entry name" value="SDRFAMILY"/>
</dbReference>
<dbReference type="PRINTS" id="PR00081">
    <property type="entry name" value="GDHRDH"/>
</dbReference>
<dbReference type="PANTHER" id="PTHR42760">
    <property type="entry name" value="SHORT-CHAIN DEHYDROGENASES/REDUCTASES FAMILY MEMBER"/>
    <property type="match status" value="1"/>
</dbReference>
<accession>A0A344LM40</accession>
<dbReference type="PROSITE" id="PS00061">
    <property type="entry name" value="ADH_SHORT"/>
    <property type="match status" value="1"/>
</dbReference>